<dbReference type="Proteomes" id="UP001145742">
    <property type="component" value="Unassembled WGS sequence"/>
</dbReference>
<protein>
    <submittedName>
        <fullName evidence="2">Uncharacterized protein</fullName>
    </submittedName>
</protein>
<comment type="caution">
    <text evidence="2">The sequence shown here is derived from an EMBL/GenBank/DDBJ whole genome shotgun (WGS) entry which is preliminary data.</text>
</comment>
<evidence type="ECO:0000313" key="2">
    <source>
        <dbReference type="EMBL" id="KAJ7417169.1"/>
    </source>
</evidence>
<name>A0ABQ9D907_9PASS</name>
<feature type="compositionally biased region" description="Acidic residues" evidence="1">
    <location>
        <begin position="82"/>
        <end position="92"/>
    </location>
</feature>
<reference evidence="2" key="1">
    <citation type="submission" date="2019-10" db="EMBL/GenBank/DDBJ databases">
        <authorList>
            <person name="Soares A.E.R."/>
            <person name="Aleixo A."/>
            <person name="Schneider P."/>
            <person name="Miyaki C.Y."/>
            <person name="Schneider M.P."/>
            <person name="Mello C."/>
            <person name="Vasconcelos A.T.R."/>
        </authorList>
    </citation>
    <scope>NUCLEOTIDE SEQUENCE</scope>
    <source>
        <tissue evidence="2">Muscle</tissue>
    </source>
</reference>
<feature type="region of interest" description="Disordered" evidence="1">
    <location>
        <begin position="79"/>
        <end position="116"/>
    </location>
</feature>
<proteinExistence type="predicted"/>
<evidence type="ECO:0000313" key="3">
    <source>
        <dbReference type="Proteomes" id="UP001145742"/>
    </source>
</evidence>
<keyword evidence="3" id="KW-1185">Reference proteome</keyword>
<gene>
    <name evidence="2" type="ORF">WISP_66064</name>
</gene>
<sequence>MSQQCAQVAKKANDILTCIKNNVGSRTREVIVPLYLALVDLGEKARSQAPNLYQVSTPESIFMLLLGAYSFTQYEALYEEGQTNDEEDEDPVTPEVSLQTERSIPPDHNYSKRKKS</sequence>
<accession>A0ABQ9D907</accession>
<organism evidence="2 3">
    <name type="scientific">Willisornis vidua</name>
    <name type="common">Xingu scale-backed antbird</name>
    <dbReference type="NCBI Taxonomy" id="1566151"/>
    <lineage>
        <taxon>Eukaryota</taxon>
        <taxon>Metazoa</taxon>
        <taxon>Chordata</taxon>
        <taxon>Craniata</taxon>
        <taxon>Vertebrata</taxon>
        <taxon>Euteleostomi</taxon>
        <taxon>Archelosauria</taxon>
        <taxon>Archosauria</taxon>
        <taxon>Dinosauria</taxon>
        <taxon>Saurischia</taxon>
        <taxon>Theropoda</taxon>
        <taxon>Coelurosauria</taxon>
        <taxon>Aves</taxon>
        <taxon>Neognathae</taxon>
        <taxon>Neoaves</taxon>
        <taxon>Telluraves</taxon>
        <taxon>Australaves</taxon>
        <taxon>Passeriformes</taxon>
        <taxon>Thamnophilidae</taxon>
        <taxon>Willisornis</taxon>
    </lineage>
</organism>
<dbReference type="EMBL" id="WHWB01033780">
    <property type="protein sequence ID" value="KAJ7417169.1"/>
    <property type="molecule type" value="Genomic_DNA"/>
</dbReference>
<evidence type="ECO:0000256" key="1">
    <source>
        <dbReference type="SAM" id="MobiDB-lite"/>
    </source>
</evidence>